<dbReference type="EMBL" id="CP020465">
    <property type="protein sequence ID" value="ASP46623.1"/>
    <property type="molecule type" value="Genomic_DNA"/>
</dbReference>
<keyword evidence="2" id="KW-1185">Reference proteome</keyword>
<gene>
    <name evidence="1" type="ORF">B5D82_01800</name>
</gene>
<reference evidence="1 2" key="1">
    <citation type="submission" date="2017-08" db="EMBL/GenBank/DDBJ databases">
        <title>Complete genome of Colwellia sp. NB097-1, a psychrophile bacterium ioslated from Bering Sea.</title>
        <authorList>
            <person name="Chen X."/>
        </authorList>
    </citation>
    <scope>NUCLEOTIDE SEQUENCE [LARGE SCALE GENOMIC DNA]</scope>
    <source>
        <strain evidence="1 2">NB097-1</strain>
    </source>
</reference>
<protein>
    <submittedName>
        <fullName evidence="1">Uncharacterized protein</fullName>
    </submittedName>
</protein>
<dbReference type="OrthoDB" id="9952494at2"/>
<evidence type="ECO:0000313" key="1">
    <source>
        <dbReference type="EMBL" id="ASP46623.1"/>
    </source>
</evidence>
<proteinExistence type="predicted"/>
<organism evidence="1 2">
    <name type="scientific">Cognaticolwellia beringensis</name>
    <dbReference type="NCBI Taxonomy" id="1967665"/>
    <lineage>
        <taxon>Bacteria</taxon>
        <taxon>Pseudomonadati</taxon>
        <taxon>Pseudomonadota</taxon>
        <taxon>Gammaproteobacteria</taxon>
        <taxon>Alteromonadales</taxon>
        <taxon>Colwelliaceae</taxon>
        <taxon>Cognaticolwellia</taxon>
    </lineage>
</organism>
<dbReference type="KEGG" id="cber:B5D82_01800"/>
<dbReference type="AlphaFoldDB" id="A0A222G4V9"/>
<dbReference type="Proteomes" id="UP000202259">
    <property type="component" value="Chromosome"/>
</dbReference>
<dbReference type="RefSeq" id="WP_081148746.1">
    <property type="nucleotide sequence ID" value="NZ_CP020465.1"/>
</dbReference>
<sequence length="150" mass="16133">MGELFENVLSITGIGFDGLKADLQKCEGCFVGLGIGFDGLKADLQNANAMLEGVFFVGRNLFRQVKWNLTVFCVDFVWVNIFENVLSIVGVGFDGLKADLQKFEGCFVGLGIGFDGLKADLQKCEGCFVGLGFGFDGLKADLQNVKAILG</sequence>
<accession>A0A222G4V9</accession>
<name>A0A222G4V9_9GAMM</name>
<evidence type="ECO:0000313" key="2">
    <source>
        <dbReference type="Proteomes" id="UP000202259"/>
    </source>
</evidence>